<name>A0ABS1S3Y4_9RHOB</name>
<accession>A0ABS1S3Y4</accession>
<dbReference type="Proteomes" id="UP000644749">
    <property type="component" value="Unassembled WGS sequence"/>
</dbReference>
<reference evidence="1 2" key="1">
    <citation type="submission" date="2021-01" db="EMBL/GenBank/DDBJ databases">
        <title>011410 draft genome.</title>
        <authorList>
            <person name="Lang L."/>
        </authorList>
    </citation>
    <scope>NUCLEOTIDE SEQUENCE [LARGE SCALE GENOMIC DNA]</scope>
    <source>
        <strain evidence="1 2">KCTC 42845</strain>
    </source>
</reference>
<proteinExistence type="predicted"/>
<evidence type="ECO:0000313" key="1">
    <source>
        <dbReference type="EMBL" id="MBL3672266.1"/>
    </source>
</evidence>
<keyword evidence="2" id="KW-1185">Reference proteome</keyword>
<protein>
    <submittedName>
        <fullName evidence="1">Uncharacterized protein</fullName>
    </submittedName>
</protein>
<dbReference type="EMBL" id="JAESHT010000002">
    <property type="protein sequence ID" value="MBL3672266.1"/>
    <property type="molecule type" value="Genomic_DNA"/>
</dbReference>
<organism evidence="1 2">
    <name type="scientific">Paracoccus aerius</name>
    <dbReference type="NCBI Taxonomy" id="1915382"/>
    <lineage>
        <taxon>Bacteria</taxon>
        <taxon>Pseudomonadati</taxon>
        <taxon>Pseudomonadota</taxon>
        <taxon>Alphaproteobacteria</taxon>
        <taxon>Rhodobacterales</taxon>
        <taxon>Paracoccaceae</taxon>
        <taxon>Paracoccus</taxon>
    </lineage>
</organism>
<evidence type="ECO:0000313" key="2">
    <source>
        <dbReference type="Proteomes" id="UP000644749"/>
    </source>
</evidence>
<comment type="caution">
    <text evidence="1">The sequence shown here is derived from an EMBL/GenBank/DDBJ whole genome shotgun (WGS) entry which is preliminary data.</text>
</comment>
<dbReference type="RefSeq" id="WP_191307472.1">
    <property type="nucleotide sequence ID" value="NZ_BNCL01000001.1"/>
</dbReference>
<sequence length="61" mass="7061">MMGRLIRQLTGHGQREAKADEIMRDYEAEAAPQKRAIKTRVAAIERLVEQLEKEANSWPLR</sequence>
<gene>
    <name evidence="1" type="ORF">JL111_02095</name>
</gene>